<comment type="caution">
    <text evidence="1">The sequence shown here is derived from an EMBL/GenBank/DDBJ whole genome shotgun (WGS) entry which is preliminary data.</text>
</comment>
<protein>
    <submittedName>
        <fullName evidence="1">Class I SAM-dependent methyltransferase</fullName>
    </submittedName>
</protein>
<dbReference type="SUPFAM" id="SSF53335">
    <property type="entry name" value="S-adenosyl-L-methionine-dependent methyltransferases"/>
    <property type="match status" value="1"/>
</dbReference>
<keyword evidence="1" id="KW-0808">Transferase</keyword>
<keyword evidence="2" id="KW-1185">Reference proteome</keyword>
<organism evidence="1 2">
    <name type="scientific">Tenacibaculum pelagium</name>
    <dbReference type="NCBI Taxonomy" id="2759527"/>
    <lineage>
        <taxon>Bacteria</taxon>
        <taxon>Pseudomonadati</taxon>
        <taxon>Bacteroidota</taxon>
        <taxon>Flavobacteriia</taxon>
        <taxon>Flavobacteriales</taxon>
        <taxon>Flavobacteriaceae</taxon>
        <taxon>Tenacibaculum</taxon>
    </lineage>
</organism>
<proteinExistence type="predicted"/>
<name>A0A839AN52_9FLAO</name>
<sequence length="206" mass="24399">MNCTLCDSKLTNKKDEYYYECDTCKAIVKNKIYYLSADKEKTRYESHNNNVDDIGYQNFTSPITNYVIQEFTSKHKGLDFGCGTGPVISSMLQKQSYNITQYDPFFVPNEDVLKSTYDYIVSCEVFEHFYNPKEEIIRLISLLKNNGVLLVMTMLYNEQIDFNSWFYRKDPTHVFIYRKETFEYIAQKHKLEIVSLTNRFIALRKS</sequence>
<dbReference type="EMBL" id="JACGLS010000003">
    <property type="protein sequence ID" value="MBA6156525.1"/>
    <property type="molecule type" value="Genomic_DNA"/>
</dbReference>
<dbReference type="CDD" id="cd02440">
    <property type="entry name" value="AdoMet_MTases"/>
    <property type="match status" value="1"/>
</dbReference>
<dbReference type="AlphaFoldDB" id="A0A839AN52"/>
<dbReference type="InterPro" id="IPR029063">
    <property type="entry name" value="SAM-dependent_MTases_sf"/>
</dbReference>
<gene>
    <name evidence="1" type="ORF">H3Z83_08375</name>
</gene>
<reference evidence="1 2" key="1">
    <citation type="submission" date="2020-07" db="EMBL/GenBank/DDBJ databases">
        <title>Bacterium isolated from marine sediment.</title>
        <authorList>
            <person name="Shang D."/>
            <person name="Du Z.-J."/>
        </authorList>
    </citation>
    <scope>NUCLEOTIDE SEQUENCE [LARGE SCALE GENOMIC DNA]</scope>
    <source>
        <strain evidence="1 2">S7007</strain>
    </source>
</reference>
<dbReference type="Proteomes" id="UP000563906">
    <property type="component" value="Unassembled WGS sequence"/>
</dbReference>
<dbReference type="GO" id="GO:0008168">
    <property type="term" value="F:methyltransferase activity"/>
    <property type="evidence" value="ECO:0007669"/>
    <property type="project" value="UniProtKB-KW"/>
</dbReference>
<dbReference type="RefSeq" id="WP_182125027.1">
    <property type="nucleotide sequence ID" value="NZ_JACGLS010000003.1"/>
</dbReference>
<dbReference type="GO" id="GO:0032259">
    <property type="term" value="P:methylation"/>
    <property type="evidence" value="ECO:0007669"/>
    <property type="project" value="UniProtKB-KW"/>
</dbReference>
<accession>A0A839AN52</accession>
<evidence type="ECO:0000313" key="2">
    <source>
        <dbReference type="Proteomes" id="UP000563906"/>
    </source>
</evidence>
<evidence type="ECO:0000313" key="1">
    <source>
        <dbReference type="EMBL" id="MBA6156525.1"/>
    </source>
</evidence>
<dbReference type="Gene3D" id="3.40.50.150">
    <property type="entry name" value="Vaccinia Virus protein VP39"/>
    <property type="match status" value="1"/>
</dbReference>
<dbReference type="Pfam" id="PF13489">
    <property type="entry name" value="Methyltransf_23"/>
    <property type="match status" value="1"/>
</dbReference>
<keyword evidence="1" id="KW-0489">Methyltransferase</keyword>